<name>A0A077M8Z1_9MICO</name>
<evidence type="ECO:0008006" key="4">
    <source>
        <dbReference type="Google" id="ProtNLM"/>
    </source>
</evidence>
<comment type="caution">
    <text evidence="2">The sequence shown here is derived from an EMBL/GenBank/DDBJ whole genome shotgun (WGS) entry which is preliminary data.</text>
</comment>
<evidence type="ECO:0000313" key="2">
    <source>
        <dbReference type="EMBL" id="CCI53079.1"/>
    </source>
</evidence>
<dbReference type="STRING" id="1193518.BN13_30031"/>
<dbReference type="Proteomes" id="UP000035720">
    <property type="component" value="Unassembled WGS sequence"/>
</dbReference>
<sequence>MFGPPPPAAFDPSQLVRGSDLRRMGIEPARAGWVGVRRGFWIRQVDFDSLTPLQRHAALVHAANRAITSAVEPVFCGPSAAALQTLPRIGPWPNAVRLLADPSQTDMRRQRGGSGPASRRSGACPTCWLIHDIRCTPPARTVIDLARFDSLENALVAADHVLRHQLCDPDALTAEAAGLAAGQPGRRPALLTAKLANGLAHSPGESVSRLRMFRLNLPKPELQVPFNDADGLIGYVDFLWRRRGKRPLVGEFDGRVKYRLGGLTSQTDIERTLWEEKRREDRLRKQADVVRWTWTSAIDASRLGRELAAYDITPGAAGMGSWLDGRSAPEVWGMAG</sequence>
<feature type="region of interest" description="Disordered" evidence="1">
    <location>
        <begin position="101"/>
        <end position="121"/>
    </location>
</feature>
<proteinExistence type="predicted"/>
<evidence type="ECO:0000313" key="3">
    <source>
        <dbReference type="Proteomes" id="UP000035720"/>
    </source>
</evidence>
<gene>
    <name evidence="2" type="ORF">BN13_30031</name>
</gene>
<dbReference type="OrthoDB" id="5517693at2"/>
<reference evidence="2 3" key="1">
    <citation type="journal article" date="2013" name="ISME J.">
        <title>A metabolic model for members of the genus Tetrasphaera involved in enhanced biological phosphorus removal.</title>
        <authorList>
            <person name="Kristiansen R."/>
            <person name="Nguyen H.T.T."/>
            <person name="Saunders A.M."/>
            <person name="Nielsen J.L."/>
            <person name="Wimmer R."/>
            <person name="Le V.Q."/>
            <person name="McIlroy S.J."/>
            <person name="Petrovski S."/>
            <person name="Seviour R.J."/>
            <person name="Calteau A."/>
            <person name="Nielsen K.L."/>
            <person name="Nielsen P.H."/>
        </authorList>
    </citation>
    <scope>NUCLEOTIDE SEQUENCE [LARGE SCALE GENOMIC DNA]</scope>
    <source>
        <strain evidence="2 3">Ben 74</strain>
    </source>
</reference>
<organism evidence="2 3">
    <name type="scientific">Nostocoides jenkinsii Ben 74</name>
    <dbReference type="NCBI Taxonomy" id="1193518"/>
    <lineage>
        <taxon>Bacteria</taxon>
        <taxon>Bacillati</taxon>
        <taxon>Actinomycetota</taxon>
        <taxon>Actinomycetes</taxon>
        <taxon>Micrococcales</taxon>
        <taxon>Intrasporangiaceae</taxon>
        <taxon>Nostocoides</taxon>
    </lineage>
</organism>
<keyword evidence="3" id="KW-1185">Reference proteome</keyword>
<accession>A0A077M8Z1</accession>
<dbReference type="AlphaFoldDB" id="A0A077M8Z1"/>
<protein>
    <recommendedName>
        <fullName evidence="4">Transcriptional regulator, AbiEi antitoxin, Type IV TA system</fullName>
    </recommendedName>
</protein>
<dbReference type="EMBL" id="CAJC01000139">
    <property type="protein sequence ID" value="CCI53079.1"/>
    <property type="molecule type" value="Genomic_DNA"/>
</dbReference>
<evidence type="ECO:0000256" key="1">
    <source>
        <dbReference type="SAM" id="MobiDB-lite"/>
    </source>
</evidence>